<evidence type="ECO:0000313" key="1">
    <source>
        <dbReference type="EMBL" id="SHJ07888.1"/>
    </source>
</evidence>
<dbReference type="EMBL" id="FQZC01000002">
    <property type="protein sequence ID" value="SHJ07888.1"/>
    <property type="molecule type" value="Genomic_DNA"/>
</dbReference>
<keyword evidence="2" id="KW-1185">Reference proteome</keyword>
<organism evidence="1 2">
    <name type="scientific">Aureimonas altamirensis DSM 21988</name>
    <dbReference type="NCBI Taxonomy" id="1121026"/>
    <lineage>
        <taxon>Bacteria</taxon>
        <taxon>Pseudomonadati</taxon>
        <taxon>Pseudomonadota</taxon>
        <taxon>Alphaproteobacteria</taxon>
        <taxon>Hyphomicrobiales</taxon>
        <taxon>Aurantimonadaceae</taxon>
        <taxon>Aureimonas</taxon>
    </lineage>
</organism>
<name>A0ABY1IEZ7_9HYPH</name>
<dbReference type="InterPro" id="IPR023168">
    <property type="entry name" value="GatB_Yqey_C_2"/>
</dbReference>
<dbReference type="SUPFAM" id="SSF89095">
    <property type="entry name" value="GatB/YqeY motif"/>
    <property type="match status" value="1"/>
</dbReference>
<dbReference type="Pfam" id="PF09424">
    <property type="entry name" value="YqeY"/>
    <property type="match status" value="1"/>
</dbReference>
<dbReference type="Gene3D" id="1.10.1510.10">
    <property type="entry name" value="Uncharacterised protein YqeY/AIM41 PF09424, N-terminal domain"/>
    <property type="match status" value="1"/>
</dbReference>
<dbReference type="InterPro" id="IPR019004">
    <property type="entry name" value="YqeY/Aim41"/>
</dbReference>
<dbReference type="Proteomes" id="UP000184290">
    <property type="component" value="Unassembled WGS sequence"/>
</dbReference>
<dbReference type="PANTHER" id="PTHR28055:SF1">
    <property type="entry name" value="ALTERED INHERITANCE OF MITOCHONDRIA PROTEIN 41, MITOCHONDRIAL"/>
    <property type="match status" value="1"/>
</dbReference>
<reference evidence="1 2" key="1">
    <citation type="submission" date="2016-11" db="EMBL/GenBank/DDBJ databases">
        <authorList>
            <person name="Varghese N."/>
            <person name="Submissions S."/>
        </authorList>
    </citation>
    <scope>NUCLEOTIDE SEQUENCE [LARGE SCALE GENOMIC DNA]</scope>
    <source>
        <strain evidence="1 2">DSM 21988</strain>
    </source>
</reference>
<dbReference type="Gene3D" id="1.10.10.410">
    <property type="match status" value="1"/>
</dbReference>
<sequence>MHIAATSLPRNPLQTAWGDINQYARNKARSAWPSNEPGETVMKVPEMRECLAAALDDARSGNDPQRLCTLRLIATAIKDRDIALRAEGRERLCDEEIARLLHRMACQHEEKASALEAAGDVGRAADQRRLAGIVAELMPPSMDAGSILAACETAVAETGARGLRDIGRCMDALKRKHGTALDLPAAGAVVRGMLR</sequence>
<evidence type="ECO:0000313" key="2">
    <source>
        <dbReference type="Proteomes" id="UP000184290"/>
    </source>
</evidence>
<comment type="caution">
    <text evidence="1">The sequence shown here is derived from an EMBL/GenBank/DDBJ whole genome shotgun (WGS) entry which is preliminary data.</text>
</comment>
<proteinExistence type="predicted"/>
<protein>
    <recommendedName>
        <fullName evidence="3">GatB/YqeY domain-containing protein</fullName>
    </recommendedName>
</protein>
<dbReference type="InterPro" id="IPR042184">
    <property type="entry name" value="YqeY/Aim41_N"/>
</dbReference>
<dbReference type="PANTHER" id="PTHR28055">
    <property type="entry name" value="ALTERED INHERITANCE OF MITOCHONDRIA PROTEIN 41, MITOCHONDRIAL"/>
    <property type="match status" value="1"/>
</dbReference>
<evidence type="ECO:0008006" key="3">
    <source>
        <dbReference type="Google" id="ProtNLM"/>
    </source>
</evidence>
<accession>A0ABY1IEZ7</accession>
<gene>
    <name evidence="1" type="ORF">SAMN02745911_1608</name>
</gene>
<dbReference type="InterPro" id="IPR003789">
    <property type="entry name" value="Asn/Gln_tRNA_amidoTrase-B-like"/>
</dbReference>